<dbReference type="PROSITE" id="PS00455">
    <property type="entry name" value="AMP_BINDING"/>
    <property type="match status" value="1"/>
</dbReference>
<dbReference type="Proteomes" id="UP001147782">
    <property type="component" value="Unassembled WGS sequence"/>
</dbReference>
<evidence type="ECO:0008006" key="7">
    <source>
        <dbReference type="Google" id="ProtNLM"/>
    </source>
</evidence>
<dbReference type="PANTHER" id="PTHR43201:SF5">
    <property type="entry name" value="MEDIUM-CHAIN ACYL-COA LIGASE ACSF2, MITOCHONDRIAL"/>
    <property type="match status" value="1"/>
</dbReference>
<comment type="caution">
    <text evidence="5">The sequence shown here is derived from an EMBL/GenBank/DDBJ whole genome shotgun (WGS) entry which is preliminary data.</text>
</comment>
<feature type="domain" description="AMP-dependent synthetase/ligase" evidence="3">
    <location>
        <begin position="77"/>
        <end position="415"/>
    </location>
</feature>
<dbReference type="InterPro" id="IPR045851">
    <property type="entry name" value="AMP-bd_C_sf"/>
</dbReference>
<keyword evidence="6" id="KW-1185">Reference proteome</keyword>
<organism evidence="5 6">
    <name type="scientific">Penicillium cataractarum</name>
    <dbReference type="NCBI Taxonomy" id="2100454"/>
    <lineage>
        <taxon>Eukaryota</taxon>
        <taxon>Fungi</taxon>
        <taxon>Dikarya</taxon>
        <taxon>Ascomycota</taxon>
        <taxon>Pezizomycotina</taxon>
        <taxon>Eurotiomycetes</taxon>
        <taxon>Eurotiomycetidae</taxon>
        <taxon>Eurotiales</taxon>
        <taxon>Aspergillaceae</taxon>
        <taxon>Penicillium</taxon>
    </lineage>
</organism>
<evidence type="ECO:0000259" key="3">
    <source>
        <dbReference type="Pfam" id="PF00501"/>
    </source>
</evidence>
<protein>
    <recommendedName>
        <fullName evidence="7">AMP-dependent synthetase/ligase domain-containing protein</fullName>
    </recommendedName>
</protein>
<reference evidence="5" key="1">
    <citation type="submission" date="2022-11" db="EMBL/GenBank/DDBJ databases">
        <authorList>
            <person name="Petersen C."/>
        </authorList>
    </citation>
    <scope>NUCLEOTIDE SEQUENCE</scope>
    <source>
        <strain evidence="5">IBT 29864</strain>
    </source>
</reference>
<reference evidence="5" key="2">
    <citation type="journal article" date="2023" name="IMA Fungus">
        <title>Comparative genomic study of the Penicillium genus elucidates a diverse pangenome and 15 lateral gene transfer events.</title>
        <authorList>
            <person name="Petersen C."/>
            <person name="Sorensen T."/>
            <person name="Nielsen M.R."/>
            <person name="Sondergaard T.E."/>
            <person name="Sorensen J.L."/>
            <person name="Fitzpatrick D.A."/>
            <person name="Frisvad J.C."/>
            <person name="Nielsen K.L."/>
        </authorList>
    </citation>
    <scope>NUCLEOTIDE SEQUENCE</scope>
    <source>
        <strain evidence="5">IBT 29864</strain>
    </source>
</reference>
<keyword evidence="2" id="KW-0436">Ligase</keyword>
<dbReference type="Gene3D" id="3.30.300.30">
    <property type="match status" value="1"/>
</dbReference>
<dbReference type="GeneID" id="81434661"/>
<dbReference type="Pfam" id="PF00501">
    <property type="entry name" value="AMP-binding"/>
    <property type="match status" value="1"/>
</dbReference>
<evidence type="ECO:0000313" key="5">
    <source>
        <dbReference type="EMBL" id="KAJ5380125.1"/>
    </source>
</evidence>
<gene>
    <name evidence="5" type="ORF">N7496_002553</name>
</gene>
<proteinExistence type="inferred from homology"/>
<dbReference type="RefSeq" id="XP_056557696.1">
    <property type="nucleotide sequence ID" value="XM_056695484.1"/>
</dbReference>
<evidence type="ECO:0000256" key="2">
    <source>
        <dbReference type="ARBA" id="ARBA00022598"/>
    </source>
</evidence>
<dbReference type="InterPro" id="IPR025110">
    <property type="entry name" value="AMP-bd_C"/>
</dbReference>
<dbReference type="InterPro" id="IPR042099">
    <property type="entry name" value="ANL_N_sf"/>
</dbReference>
<dbReference type="SUPFAM" id="SSF56801">
    <property type="entry name" value="Acetyl-CoA synthetase-like"/>
    <property type="match status" value="1"/>
</dbReference>
<evidence type="ECO:0000313" key="6">
    <source>
        <dbReference type="Proteomes" id="UP001147782"/>
    </source>
</evidence>
<evidence type="ECO:0000256" key="1">
    <source>
        <dbReference type="ARBA" id="ARBA00006432"/>
    </source>
</evidence>
<name>A0A9W9VHZ7_9EURO</name>
<dbReference type="PANTHER" id="PTHR43201">
    <property type="entry name" value="ACYL-COA SYNTHETASE"/>
    <property type="match status" value="1"/>
</dbReference>
<dbReference type="InterPro" id="IPR000873">
    <property type="entry name" value="AMP-dep_synth/lig_dom"/>
</dbReference>
<comment type="similarity">
    <text evidence="1">Belongs to the ATP-dependent AMP-binding enzyme family.</text>
</comment>
<dbReference type="OrthoDB" id="6614653at2759"/>
<accession>A0A9W9VHZ7</accession>
<dbReference type="AlphaFoldDB" id="A0A9W9VHZ7"/>
<sequence length="588" mass="64692">MAIEKPLQVTQRPPEAVFPNDKFFSNLLSCAERFPGNPIAVNDPANGVSATYNQLIGDIVSTRKAIYDSWSPELFDSHGILKGSPWVGLLVPTSYEFVVGCLVILSIGGAIMPMRKSPYGDAKLLSNKSHGLAKAILPDEADHFFEQCDSTLLVVGSKHQEVALKVQAYRHVVSHRPILSIPVTLGDRSENHVGVMYLDDNINLPSDRPGLVVFTSGTTGPPKGAVLPRCSLYPRQPCSPENRLIKLCDRPAHWIGGYVGLFPLLLSGHGIEILPPGSPAVDYWELLRQQRVTRVTWGPMMFSQLKQYYEDHLRLLPDAELEPYLQGIRVIQGLRAGSAMPAPVLLEFWQNMLGKPLQMGYSATEAGGLMSALLNVGSAKPSSIGKPIPGVEMKLSEGTTGEILVKSSRIMLRYLNNPEATQAAFTEDGFYRTGDMAHMDGDEFIFDGRVSSDFVQVYAYRVPILEVENAVTALPYVVEAAVVAVPDPACANQIGAVIRLRQGMAQMPLDKLRTDLSPSLPAYTLPTKMRVLDDDEMLPRTVSYKIQRKQTAHKFFGDSAEVDRVQVCLKLQAGKDRPVKAWDWAGLQ</sequence>
<dbReference type="InterPro" id="IPR020845">
    <property type="entry name" value="AMP-binding_CS"/>
</dbReference>
<dbReference type="GO" id="GO:0006631">
    <property type="term" value="P:fatty acid metabolic process"/>
    <property type="evidence" value="ECO:0007669"/>
    <property type="project" value="TreeGrafter"/>
</dbReference>
<dbReference type="Pfam" id="PF13193">
    <property type="entry name" value="AMP-binding_C"/>
    <property type="match status" value="1"/>
</dbReference>
<dbReference type="EMBL" id="JAPZBS010000002">
    <property type="protein sequence ID" value="KAJ5380125.1"/>
    <property type="molecule type" value="Genomic_DNA"/>
</dbReference>
<dbReference type="Gene3D" id="3.40.50.12780">
    <property type="entry name" value="N-terminal domain of ligase-like"/>
    <property type="match status" value="1"/>
</dbReference>
<evidence type="ECO:0000259" key="4">
    <source>
        <dbReference type="Pfam" id="PF13193"/>
    </source>
</evidence>
<feature type="domain" description="AMP-binding enzyme C-terminal" evidence="4">
    <location>
        <begin position="466"/>
        <end position="545"/>
    </location>
</feature>
<dbReference type="GO" id="GO:0031956">
    <property type="term" value="F:medium-chain fatty acid-CoA ligase activity"/>
    <property type="evidence" value="ECO:0007669"/>
    <property type="project" value="TreeGrafter"/>
</dbReference>